<evidence type="ECO:0000313" key="1">
    <source>
        <dbReference type="EMBL" id="RKF04700.1"/>
    </source>
</evidence>
<gene>
    <name evidence="1" type="ORF">C8N26_0086</name>
</gene>
<dbReference type="EMBL" id="RAQM01000006">
    <property type="protein sequence ID" value="RKF04700.1"/>
    <property type="molecule type" value="Genomic_DNA"/>
</dbReference>
<evidence type="ECO:0000313" key="2">
    <source>
        <dbReference type="Proteomes" id="UP000285780"/>
    </source>
</evidence>
<dbReference type="RefSeq" id="WP_255326689.1">
    <property type="nucleotide sequence ID" value="NZ_RAQM01000006.1"/>
</dbReference>
<sequence>MSNREYPSYAALGNANARSASQQSLLEKFTTWFRNFLETAE</sequence>
<reference evidence="1 2" key="1">
    <citation type="submission" date="2018-09" db="EMBL/GenBank/DDBJ databases">
        <title>Genomic Encyclopedia of Archaeal and Bacterial Type Strains, Phase II (KMG-II): from individual species to whole genera.</title>
        <authorList>
            <person name="Goeker M."/>
        </authorList>
    </citation>
    <scope>NUCLEOTIDE SEQUENCE [LARGE SCALE GENOMIC DNA]</scope>
    <source>
        <strain evidence="1 2">DSM 16505</strain>
    </source>
</reference>
<accession>A0A420E3T4</accession>
<dbReference type="Proteomes" id="UP000285780">
    <property type="component" value="Unassembled WGS sequence"/>
</dbReference>
<proteinExistence type="predicted"/>
<organism evidence="1 2">
    <name type="scientific">Tenacibaculum lutimaris</name>
    <dbReference type="NCBI Taxonomy" id="285258"/>
    <lineage>
        <taxon>Bacteria</taxon>
        <taxon>Pseudomonadati</taxon>
        <taxon>Bacteroidota</taxon>
        <taxon>Flavobacteriia</taxon>
        <taxon>Flavobacteriales</taxon>
        <taxon>Flavobacteriaceae</taxon>
        <taxon>Tenacibaculum</taxon>
    </lineage>
</organism>
<comment type="caution">
    <text evidence="1">The sequence shown here is derived from an EMBL/GenBank/DDBJ whole genome shotgun (WGS) entry which is preliminary data.</text>
</comment>
<dbReference type="AlphaFoldDB" id="A0A420E3T4"/>
<keyword evidence="2" id="KW-1185">Reference proteome</keyword>
<protein>
    <submittedName>
        <fullName evidence="1">Uncharacterized protein</fullName>
    </submittedName>
</protein>
<name>A0A420E3T4_9FLAO</name>